<keyword evidence="2" id="KW-1185">Reference proteome</keyword>
<sequence>MQNIKESYLTLNGHIRPPLFNIVPIKYWVCDSLHIMLKISDQLWKLFLSDLQSGELNENFQILIIAEMKRLNVTFYFWTAKKTQKFSQERAMQLRQLWTGFFEPYNLMNSPNTNGLQFKIKAESCLHIMLKILENFDFTKFISKEFSQERAMQLRQLWTGFFEPYNLMNSPNTNGLQFKIKAESWLNLFLKPSRGQPNRSNFVHGMYRLIDIHHAFGLVAFNCSAMKKNHLQVCCYFQSTLKDGGHEEHRRSCIIEILEHKNHELFYQLFEIPNYFKKSTIYRLEN</sequence>
<reference evidence="1 2" key="1">
    <citation type="submission" date="2018-06" db="EMBL/GenBank/DDBJ databases">
        <title>Comparative genomics reveals the genomic features of Rhizophagus irregularis, R. cerebriforme, R. diaphanum and Gigaspora rosea, and their symbiotic lifestyle signature.</title>
        <authorList>
            <person name="Morin E."/>
            <person name="San Clemente H."/>
            <person name="Chen E.C.H."/>
            <person name="De La Providencia I."/>
            <person name="Hainaut M."/>
            <person name="Kuo A."/>
            <person name="Kohler A."/>
            <person name="Murat C."/>
            <person name="Tang N."/>
            <person name="Roy S."/>
            <person name="Loubradou J."/>
            <person name="Henrissat B."/>
            <person name="Grigoriev I.V."/>
            <person name="Corradi N."/>
            <person name="Roux C."/>
            <person name="Martin F.M."/>
        </authorList>
    </citation>
    <scope>NUCLEOTIDE SEQUENCE [LARGE SCALE GENOMIC DNA]</scope>
    <source>
        <strain evidence="1 2">DAOM 194757</strain>
    </source>
</reference>
<evidence type="ECO:0000313" key="2">
    <source>
        <dbReference type="Proteomes" id="UP000266673"/>
    </source>
</evidence>
<name>A0A397V650_9GLOM</name>
<gene>
    <name evidence="1" type="ORF">C2G38_2187395</name>
</gene>
<comment type="caution">
    <text evidence="1">The sequence shown here is derived from an EMBL/GenBank/DDBJ whole genome shotgun (WGS) entry which is preliminary data.</text>
</comment>
<dbReference type="EMBL" id="QKWP01000608">
    <property type="protein sequence ID" value="RIB17391.1"/>
    <property type="molecule type" value="Genomic_DNA"/>
</dbReference>
<evidence type="ECO:0000313" key="1">
    <source>
        <dbReference type="EMBL" id="RIB17391.1"/>
    </source>
</evidence>
<accession>A0A397V650</accession>
<dbReference type="AlphaFoldDB" id="A0A397V650"/>
<protein>
    <submittedName>
        <fullName evidence="1">Uncharacterized protein</fullName>
    </submittedName>
</protein>
<organism evidence="1 2">
    <name type="scientific">Gigaspora rosea</name>
    <dbReference type="NCBI Taxonomy" id="44941"/>
    <lineage>
        <taxon>Eukaryota</taxon>
        <taxon>Fungi</taxon>
        <taxon>Fungi incertae sedis</taxon>
        <taxon>Mucoromycota</taxon>
        <taxon>Glomeromycotina</taxon>
        <taxon>Glomeromycetes</taxon>
        <taxon>Diversisporales</taxon>
        <taxon>Gigasporaceae</taxon>
        <taxon>Gigaspora</taxon>
    </lineage>
</organism>
<dbReference type="OrthoDB" id="2358981at2759"/>
<proteinExistence type="predicted"/>
<dbReference type="Proteomes" id="UP000266673">
    <property type="component" value="Unassembled WGS sequence"/>
</dbReference>